<dbReference type="InterPro" id="IPR024930">
    <property type="entry name" value="Skp_dom_sf"/>
</dbReference>
<feature type="signal peptide" evidence="2">
    <location>
        <begin position="1"/>
        <end position="24"/>
    </location>
</feature>
<accession>A0ABT8Y3U4</accession>
<dbReference type="InterPro" id="IPR005632">
    <property type="entry name" value="Chaperone_Skp"/>
</dbReference>
<feature type="region of interest" description="Disordered" evidence="1">
    <location>
        <begin position="191"/>
        <end position="213"/>
    </location>
</feature>
<dbReference type="EMBL" id="JAUOTP010000001">
    <property type="protein sequence ID" value="MDO6412982.1"/>
    <property type="molecule type" value="Genomic_DNA"/>
</dbReference>
<dbReference type="Gene3D" id="3.30.910.20">
    <property type="entry name" value="Skp domain"/>
    <property type="match status" value="1"/>
</dbReference>
<name>A0ABT8Y3U4_9SPHN</name>
<reference evidence="3" key="1">
    <citation type="submission" date="2023-07" db="EMBL/GenBank/DDBJ databases">
        <authorList>
            <person name="Kim M."/>
        </authorList>
    </citation>
    <scope>NUCLEOTIDE SEQUENCE</scope>
    <source>
        <strain evidence="3">BIUV-7</strain>
    </source>
</reference>
<evidence type="ECO:0000313" key="3">
    <source>
        <dbReference type="EMBL" id="MDO6412982.1"/>
    </source>
</evidence>
<protein>
    <submittedName>
        <fullName evidence="3">OmpH family outer membrane protein</fullName>
    </submittedName>
</protein>
<proteinExistence type="predicted"/>
<organism evidence="3 4">
    <name type="scientific">Sphingomonas natans</name>
    <dbReference type="NCBI Taxonomy" id="3063330"/>
    <lineage>
        <taxon>Bacteria</taxon>
        <taxon>Pseudomonadati</taxon>
        <taxon>Pseudomonadota</taxon>
        <taxon>Alphaproteobacteria</taxon>
        <taxon>Sphingomonadales</taxon>
        <taxon>Sphingomonadaceae</taxon>
        <taxon>Sphingomonas</taxon>
    </lineage>
</organism>
<feature type="chain" id="PRO_5046549144" evidence="2">
    <location>
        <begin position="25"/>
        <end position="213"/>
    </location>
</feature>
<gene>
    <name evidence="3" type="ORF">Q4F19_01165</name>
</gene>
<evidence type="ECO:0000313" key="4">
    <source>
        <dbReference type="Proteomes" id="UP001169764"/>
    </source>
</evidence>
<dbReference type="SMART" id="SM00935">
    <property type="entry name" value="OmpH"/>
    <property type="match status" value="1"/>
</dbReference>
<feature type="compositionally biased region" description="Low complexity" evidence="1">
    <location>
        <begin position="191"/>
        <end position="204"/>
    </location>
</feature>
<keyword evidence="4" id="KW-1185">Reference proteome</keyword>
<evidence type="ECO:0000256" key="1">
    <source>
        <dbReference type="SAM" id="MobiDB-lite"/>
    </source>
</evidence>
<evidence type="ECO:0000256" key="2">
    <source>
        <dbReference type="SAM" id="SignalP"/>
    </source>
</evidence>
<dbReference type="SUPFAM" id="SSF111384">
    <property type="entry name" value="OmpH-like"/>
    <property type="match status" value="1"/>
</dbReference>
<keyword evidence="2" id="KW-0732">Signal</keyword>
<dbReference type="Pfam" id="PF03938">
    <property type="entry name" value="OmpH"/>
    <property type="match status" value="1"/>
</dbReference>
<dbReference type="RefSeq" id="WP_303539308.1">
    <property type="nucleotide sequence ID" value="NZ_JAUOTP010000001.1"/>
</dbReference>
<comment type="caution">
    <text evidence="3">The sequence shown here is derived from an EMBL/GenBank/DDBJ whole genome shotgun (WGS) entry which is preliminary data.</text>
</comment>
<dbReference type="Proteomes" id="UP001169764">
    <property type="component" value="Unassembled WGS sequence"/>
</dbReference>
<sequence length="213" mass="22043">MLTNFKRAAVAALLSVAIAPPVFAQAATGGILTIDIERLYSDSAAAKSAQAQMVTRYQGPQSQANTAFETARNAYQTQVAAAQKLVGPSGDASKLPPATQQALGQAEDRVSEARNQALGLQQAIQDSAAYVREQIIQAVVPLAEQVRAERKAALVVPRGTVLAADPAGDVTAVILPRLDAKITSVQIVRPQPTAPAAAPGAAPAAPRPQPQGR</sequence>